<protein>
    <submittedName>
        <fullName evidence="2">Uncharacterized protein</fullName>
    </submittedName>
</protein>
<proteinExistence type="predicted"/>
<evidence type="ECO:0000313" key="3">
    <source>
        <dbReference type="Proteomes" id="UP000472260"/>
    </source>
</evidence>
<accession>A0A671TBZ7</accession>
<keyword evidence="3" id="KW-1185">Reference proteome</keyword>
<feature type="region of interest" description="Disordered" evidence="1">
    <location>
        <begin position="16"/>
        <end position="35"/>
    </location>
</feature>
<dbReference type="Ensembl" id="ENSSANT00000112578.1">
    <property type="protein sequence ID" value="ENSSANP00000106097.1"/>
    <property type="gene ID" value="ENSSANG00000051873.1"/>
</dbReference>
<evidence type="ECO:0000256" key="1">
    <source>
        <dbReference type="SAM" id="MobiDB-lite"/>
    </source>
</evidence>
<sequence>MASQVATPSSLHTTVASSMASLSSPSSASPSQLSPDDVELLAKLEEQNRYESFTQLFLKCINSC</sequence>
<evidence type="ECO:0000313" key="2">
    <source>
        <dbReference type="Ensembl" id="ENSSANP00000106097.1"/>
    </source>
</evidence>
<dbReference type="Proteomes" id="UP000472260">
    <property type="component" value="Unassembled WGS sequence"/>
</dbReference>
<dbReference type="AlphaFoldDB" id="A0A671TBZ7"/>
<reference evidence="2" key="2">
    <citation type="submission" date="2025-09" db="UniProtKB">
        <authorList>
            <consortium name="Ensembl"/>
        </authorList>
    </citation>
    <scope>IDENTIFICATION</scope>
</reference>
<organism evidence="2 3">
    <name type="scientific">Sinocyclocheilus anshuiensis</name>
    <dbReference type="NCBI Taxonomy" id="1608454"/>
    <lineage>
        <taxon>Eukaryota</taxon>
        <taxon>Metazoa</taxon>
        <taxon>Chordata</taxon>
        <taxon>Craniata</taxon>
        <taxon>Vertebrata</taxon>
        <taxon>Euteleostomi</taxon>
        <taxon>Actinopterygii</taxon>
        <taxon>Neopterygii</taxon>
        <taxon>Teleostei</taxon>
        <taxon>Ostariophysi</taxon>
        <taxon>Cypriniformes</taxon>
        <taxon>Cyprinidae</taxon>
        <taxon>Cyprininae</taxon>
        <taxon>Sinocyclocheilus</taxon>
    </lineage>
</organism>
<reference evidence="2" key="1">
    <citation type="submission" date="2025-08" db="UniProtKB">
        <authorList>
            <consortium name="Ensembl"/>
        </authorList>
    </citation>
    <scope>IDENTIFICATION</scope>
</reference>
<name>A0A671TBZ7_9TELE</name>